<accession>A0ABW5PIP6</accession>
<organism evidence="2 3">
    <name type="scientific">Paenibacillus gansuensis</name>
    <dbReference type="NCBI Taxonomy" id="306542"/>
    <lineage>
        <taxon>Bacteria</taxon>
        <taxon>Bacillati</taxon>
        <taxon>Bacillota</taxon>
        <taxon>Bacilli</taxon>
        <taxon>Bacillales</taxon>
        <taxon>Paenibacillaceae</taxon>
        <taxon>Paenibacillus</taxon>
    </lineage>
</organism>
<proteinExistence type="predicted"/>
<reference evidence="3" key="1">
    <citation type="journal article" date="2019" name="Int. J. Syst. Evol. Microbiol.">
        <title>The Global Catalogue of Microorganisms (GCM) 10K type strain sequencing project: providing services to taxonomists for standard genome sequencing and annotation.</title>
        <authorList>
            <consortium name="The Broad Institute Genomics Platform"/>
            <consortium name="The Broad Institute Genome Sequencing Center for Infectious Disease"/>
            <person name="Wu L."/>
            <person name="Ma J."/>
        </authorList>
    </citation>
    <scope>NUCLEOTIDE SEQUENCE [LARGE SCALE GENOMIC DNA]</scope>
    <source>
        <strain evidence="3">KCTC 3950</strain>
    </source>
</reference>
<evidence type="ECO:0000259" key="1">
    <source>
        <dbReference type="Pfam" id="PF18796"/>
    </source>
</evidence>
<evidence type="ECO:0000313" key="2">
    <source>
        <dbReference type="EMBL" id="MFD2614658.1"/>
    </source>
</evidence>
<name>A0ABW5PIP6_9BACL</name>
<sequence>MAEQIEFSLFDYFADTSAGVSEMVSVMTEKPEAEAAGAGRKNYAYDVGSELWGARKHLAALTKFTPEWYEALEKDPTQAYDAICKDALLEGFRPVLLREQGFASESAFAIKLIWDRVSKRPADDAKQREYFVQAIAKLKLVFVDAYNEDLFMQAFQRLKEEVWNAYHSQYERRVKEKPFLIDFAFWLSLGDRFMSIFIGFGKGKVPAYHKIFSRAFNSEEGRDWNWTDNKARSDSKRDNALRWERKVPEEVVRLSQEPSGVEKPEDLIQQYGYRGIQFGNWVEDAAGRYHVLCSGNAHADLAAILKLPRAALSFYGALGLAFGARGTGRASAHFEAMPRNNINLTKFNGGGALCHEWAHALDFNLNSFSHDFVNGKAEALSGSKKPGPRLPDPVQRAFKVLMKRIKEGNGLLQYEVPEELPTVSRNWVSAVPQRLERYDYDVTKALASLNGSYRIKPKQLVEIGFFYCHLAKEAGKEVPVEFFVPSDFSSFFLDAKARGDYWKRDHELFARAFEAWIEDELFDRGMTNSYLVCGTRFGGPYPQGEERTAINNAFRDWWSVLYESGILHNEELWKKC</sequence>
<evidence type="ECO:0000313" key="3">
    <source>
        <dbReference type="Proteomes" id="UP001597541"/>
    </source>
</evidence>
<feature type="domain" description="Large polyvalent protein-associated" evidence="1">
    <location>
        <begin position="493"/>
        <end position="561"/>
    </location>
</feature>
<gene>
    <name evidence="2" type="ORF">ACFSUF_19790</name>
</gene>
<protein>
    <submittedName>
        <fullName evidence="2">LPD1 domain-containing protein</fullName>
    </submittedName>
</protein>
<dbReference type="InterPro" id="IPR041047">
    <property type="entry name" value="LPD1"/>
</dbReference>
<dbReference type="Proteomes" id="UP001597541">
    <property type="component" value="Unassembled WGS sequence"/>
</dbReference>
<dbReference type="EMBL" id="JBHUME010000013">
    <property type="protein sequence ID" value="MFD2614658.1"/>
    <property type="molecule type" value="Genomic_DNA"/>
</dbReference>
<dbReference type="Pfam" id="PF18796">
    <property type="entry name" value="LPD1"/>
    <property type="match status" value="1"/>
</dbReference>
<comment type="caution">
    <text evidence="2">The sequence shown here is derived from an EMBL/GenBank/DDBJ whole genome shotgun (WGS) entry which is preliminary data.</text>
</comment>
<keyword evidence="3" id="KW-1185">Reference proteome</keyword>
<dbReference type="RefSeq" id="WP_377605745.1">
    <property type="nucleotide sequence ID" value="NZ_JBHUME010000013.1"/>
</dbReference>